<dbReference type="SUPFAM" id="SSF48371">
    <property type="entry name" value="ARM repeat"/>
    <property type="match status" value="1"/>
</dbReference>
<evidence type="ECO:0000256" key="6">
    <source>
        <dbReference type="ARBA" id="ARBA00022737"/>
    </source>
</evidence>
<dbReference type="Pfam" id="PF18806">
    <property type="entry name" value="Importin_rep_3"/>
    <property type="match status" value="1"/>
</dbReference>
<dbReference type="InterPro" id="IPR057942">
    <property type="entry name" value="TPR_TNPO3_IPO13_3rd"/>
</dbReference>
<dbReference type="Gene3D" id="1.25.10.10">
    <property type="entry name" value="Leucine-rich Repeat Variant"/>
    <property type="match status" value="1"/>
</dbReference>
<keyword evidence="5" id="KW-0813">Transport</keyword>
<dbReference type="InterPro" id="IPR016024">
    <property type="entry name" value="ARM-type_fold"/>
</dbReference>
<dbReference type="InterPro" id="IPR013598">
    <property type="entry name" value="Exportin-1/Importin-b-like"/>
</dbReference>
<evidence type="ECO:0000313" key="10">
    <source>
        <dbReference type="EMBL" id="KAK7863775.1"/>
    </source>
</evidence>
<comment type="caution">
    <text evidence="10">The sequence shown here is derived from an EMBL/GenBank/DDBJ whole genome shotgun (WGS) entry which is preliminary data.</text>
</comment>
<protein>
    <recommendedName>
        <fullName evidence="4">Importin-13</fullName>
    </recommendedName>
</protein>
<evidence type="ECO:0000256" key="3">
    <source>
        <dbReference type="ARBA" id="ARBA00011422"/>
    </source>
</evidence>
<comment type="subcellular location">
    <subcellularLocation>
        <location evidence="1">Nucleus</location>
    </subcellularLocation>
</comment>
<reference evidence="10 11" key="1">
    <citation type="submission" date="2024-03" db="EMBL/GenBank/DDBJ databases">
        <title>The genome assembly and annotation of the cricket Gryllus longicercus Weissman &amp; Gray.</title>
        <authorList>
            <person name="Szrajer S."/>
            <person name="Gray D."/>
            <person name="Ylla G."/>
        </authorList>
    </citation>
    <scope>NUCLEOTIDE SEQUENCE [LARGE SCALE GENOMIC DNA]</scope>
    <source>
        <strain evidence="10">DAG 2021-001</strain>
        <tissue evidence="10">Whole body minus gut</tissue>
    </source>
</reference>
<dbReference type="GO" id="GO:0006606">
    <property type="term" value="P:protein import into nucleus"/>
    <property type="evidence" value="ECO:0007669"/>
    <property type="project" value="TreeGrafter"/>
</dbReference>
<evidence type="ECO:0000256" key="5">
    <source>
        <dbReference type="ARBA" id="ARBA00022448"/>
    </source>
</evidence>
<dbReference type="Pfam" id="PF08389">
    <property type="entry name" value="Xpo1"/>
    <property type="match status" value="1"/>
</dbReference>
<dbReference type="PROSITE" id="PS50166">
    <property type="entry name" value="IMPORTIN_B_NT"/>
    <property type="match status" value="1"/>
</dbReference>
<keyword evidence="7" id="KW-0653">Protein transport</keyword>
<evidence type="ECO:0000256" key="8">
    <source>
        <dbReference type="ARBA" id="ARBA00023242"/>
    </source>
</evidence>
<gene>
    <name evidence="10" type="ORF">R5R35_009581</name>
</gene>
<comment type="subunit">
    <text evidence="3">Interacts with UBC9, RAN, RBM8A, eIF-1A and PAX6.</text>
</comment>
<dbReference type="GO" id="GO:0031267">
    <property type="term" value="F:small GTPase binding"/>
    <property type="evidence" value="ECO:0007669"/>
    <property type="project" value="InterPro"/>
</dbReference>
<feature type="domain" description="Importin N-terminal" evidence="9">
    <location>
        <begin position="33"/>
        <end position="99"/>
    </location>
</feature>
<dbReference type="InterPro" id="IPR011989">
    <property type="entry name" value="ARM-like"/>
</dbReference>
<evidence type="ECO:0000259" key="9">
    <source>
        <dbReference type="PROSITE" id="PS50166"/>
    </source>
</evidence>
<dbReference type="SMART" id="SM00913">
    <property type="entry name" value="IBN_N"/>
    <property type="match status" value="1"/>
</dbReference>
<dbReference type="GO" id="GO:0005737">
    <property type="term" value="C:cytoplasm"/>
    <property type="evidence" value="ECO:0007669"/>
    <property type="project" value="TreeGrafter"/>
</dbReference>
<dbReference type="Pfam" id="PF18773">
    <property type="entry name" value="Importin_rep"/>
    <property type="match status" value="1"/>
</dbReference>
<keyword evidence="6" id="KW-0677">Repeat</keyword>
<dbReference type="InterPro" id="IPR051345">
    <property type="entry name" value="Importin_beta-like_NTR"/>
</dbReference>
<keyword evidence="11" id="KW-1185">Reference proteome</keyword>
<comment type="similarity">
    <text evidence="2">Belongs to the importin beta family.</text>
</comment>
<dbReference type="GO" id="GO:0005634">
    <property type="term" value="C:nucleus"/>
    <property type="evidence" value="ECO:0007669"/>
    <property type="project" value="UniProtKB-SubCell"/>
</dbReference>
<proteinExistence type="inferred from homology"/>
<dbReference type="Pfam" id="PF03810">
    <property type="entry name" value="IBN_N"/>
    <property type="match status" value="1"/>
</dbReference>
<dbReference type="InterPro" id="IPR001494">
    <property type="entry name" value="Importin-beta_N"/>
</dbReference>
<name>A0AAN9Z6R4_9ORTH</name>
<evidence type="ECO:0000256" key="4">
    <source>
        <dbReference type="ARBA" id="ARBA00016020"/>
    </source>
</evidence>
<dbReference type="Pfam" id="PF24140">
    <property type="entry name" value="TPR_TNPO3_IPO13_3rd"/>
    <property type="match status" value="1"/>
</dbReference>
<dbReference type="PANTHER" id="PTHR12363">
    <property type="entry name" value="TRANSPORTIN 3 AND IMPORTIN 13"/>
    <property type="match status" value="1"/>
</dbReference>
<evidence type="ECO:0000256" key="2">
    <source>
        <dbReference type="ARBA" id="ARBA00007991"/>
    </source>
</evidence>
<dbReference type="EMBL" id="JAZDUA010000221">
    <property type="protein sequence ID" value="KAK7863775.1"/>
    <property type="molecule type" value="Genomic_DNA"/>
</dbReference>
<evidence type="ECO:0000256" key="7">
    <source>
        <dbReference type="ARBA" id="ARBA00022927"/>
    </source>
</evidence>
<accession>A0AAN9Z6R4</accession>
<dbReference type="PANTHER" id="PTHR12363:SF33">
    <property type="entry name" value="IMPORTIN-13"/>
    <property type="match status" value="1"/>
</dbReference>
<sequence length="981" mass="109799">MSVTPSTVDFTPEELEKAVSQFYQSDAAVQAKAHQWLTAAQTTPEAWTFVWDLLQPNKSTELQFFAATTLHTKVVKWWKEVPEDQYPVLKKKLLEAIISHCLGPKIVLNKLCITLSAYLLQTISVHWPDAIPELLSMFQPSYLPSLPPERTAWILLEVLTVLPEEFQSSHLSQTQKGLVRNELQKNTPQVLSLLEDILATNDCATASESSLEVIHQVLRCAASWLQMGIPITDCMRLADLLMSVVISSVNIPHHHSFGSIPEAALDALQAMATHPDTHRFPNSCLQLLEKLLPLHSLIQQISSEDQELLSNLYCTLIAVAESHAGLLVNSFRSESPAKSNSLQLIHVILQCSNTPGVYPIQETLSQNALGFWYILQDDMLAAEAEDFTVIMQSLGPVYLMLAEVMLHKSMLPTDDSSWASEEKEQFRCYRQDVADTMMYCYNVLHDKLLELLLQKLEGALAEVNASVKDNNVGNRNPPGWQMLESVLHAFVAVSECLNTNDEGHVPRFLNVLERLPFAHLNLRVINTALNVIGSCAEWINQHPVSMGHVVPLLVTGLNSPEVAPAATMALKDLARECLQTIGSFSHPILQATQEALTSGQLQSGECVRLMFTVGRVLSVLPLESTMQYLEVMVVPYINELQSLSEQELNPSVRAAVILRLKMLGILYGTLSVQRSENDDLSENQSNSNSQQVSQPVQPVFFMLQQMMPLSQNIVYRMGRDHDILQALFLMFKQAISTLLEGSEPFLPDLLTLLVNSYREFPHPTVLELALLILTLFSSSEKHLSYMQSFLKMVCHHTMQHFFCGANLSEHVDVLESFFKMLAGVLRKFASLFSAFEPNDCTALFQAGTVTLLLPEIAAVKAASQFLCNFILQSRDITHLLGVVQLCGEGLVHQILRAIGGESSRASLEPMSEILLALNKKYCDNLYRWLNQTMQQDGFPSPRVSAAQKEHFVKMALKERANKRKLEDLVREFSFICRGIVT</sequence>
<dbReference type="AlphaFoldDB" id="A0AAN9Z6R4"/>
<evidence type="ECO:0000256" key="1">
    <source>
        <dbReference type="ARBA" id="ARBA00004123"/>
    </source>
</evidence>
<organism evidence="10 11">
    <name type="scientific">Gryllus longicercus</name>
    <dbReference type="NCBI Taxonomy" id="2509291"/>
    <lineage>
        <taxon>Eukaryota</taxon>
        <taxon>Metazoa</taxon>
        <taxon>Ecdysozoa</taxon>
        <taxon>Arthropoda</taxon>
        <taxon>Hexapoda</taxon>
        <taxon>Insecta</taxon>
        <taxon>Pterygota</taxon>
        <taxon>Neoptera</taxon>
        <taxon>Polyneoptera</taxon>
        <taxon>Orthoptera</taxon>
        <taxon>Ensifera</taxon>
        <taxon>Gryllidea</taxon>
        <taxon>Grylloidea</taxon>
        <taxon>Gryllidae</taxon>
        <taxon>Gryllinae</taxon>
        <taxon>Gryllus</taxon>
    </lineage>
</organism>
<dbReference type="Proteomes" id="UP001378592">
    <property type="component" value="Unassembled WGS sequence"/>
</dbReference>
<dbReference type="InterPro" id="IPR040709">
    <property type="entry name" value="Importin_rep_1"/>
</dbReference>
<keyword evidence="8" id="KW-0539">Nucleus</keyword>
<dbReference type="InterPro" id="IPR040520">
    <property type="entry name" value="Importin_rep_3"/>
</dbReference>
<evidence type="ECO:0000313" key="11">
    <source>
        <dbReference type="Proteomes" id="UP001378592"/>
    </source>
</evidence>